<evidence type="ECO:0000313" key="3">
    <source>
        <dbReference type="Proteomes" id="UP000002817"/>
    </source>
</evidence>
<sequence length="142" mass="16278">MDKSALLQQLYLRECETKELVDVSQIPLGLAQSTEFQLWLGTKRDIKREDVENTHWIKTCTGGYITELIFHGDGSLDEFRLFDRFETTGQWSLDDGVLLVEIHKGQNRYNLAVIGKASVNIHSAVELKNDELHSYLKLAQIK</sequence>
<protein>
    <submittedName>
        <fullName evidence="2">Uncharacterized protein</fullName>
    </submittedName>
</protein>
<proteinExistence type="predicted"/>
<reference evidence="1 4" key="1">
    <citation type="submission" date="2009-10" db="EMBL/GenBank/DDBJ databases">
        <authorList>
            <consortium name="Los Alamos National Laboratory (LANL)"/>
            <consortium name="National Microbial Pathogen Data Resource (NMPDR)"/>
            <person name="Munk A.C."/>
            <person name="Chertkov O."/>
            <person name="Tapia R."/>
            <person name="Green L."/>
            <person name="Rogers Y."/>
            <person name="Detter J.C."/>
            <person name="Bruce D."/>
            <person name="Brettin T.S."/>
            <person name="Colwell R.R."/>
            <person name="Huq A."/>
            <person name="Grim C.J."/>
            <person name="Hasan N.A."/>
            <person name="Bartels D."/>
            <person name="Vonstein V."/>
        </authorList>
    </citation>
    <scope>NUCLEOTIDE SEQUENCE [LARGE SCALE GENOMIC DNA]</scope>
    <source>
        <strain evidence="1 4">CIP 102891</strain>
    </source>
</reference>
<reference evidence="2 3" key="3">
    <citation type="journal article" date="2012" name="Int. J. Syst. Evol. Microbiol.">
        <title>Vibrio caribbeanicus sp. nov., isolated from the marine sponge Scleritoderma cyanea.</title>
        <authorList>
            <person name="Hoffmann M."/>
            <person name="Monday S.R."/>
            <person name="Allard M.W."/>
            <person name="Strain E.A."/>
            <person name="Whittaker P."/>
            <person name="Naum M."/>
            <person name="McCarthy P.J."/>
            <person name="Lopez J.V."/>
            <person name="Fischer M."/>
            <person name="Brown E.W."/>
        </authorList>
    </citation>
    <scope>NUCLEOTIDE SEQUENCE [LARGE SCALE GENOMIC DNA]</scope>
    <source>
        <strain evidence="2">CIP 102891</strain>
        <strain evidence="3">CIP 102891 / ATCC 33934</strain>
    </source>
</reference>
<evidence type="ECO:0000313" key="2">
    <source>
        <dbReference type="EMBL" id="EGU48533.1"/>
    </source>
</evidence>
<comment type="caution">
    <text evidence="2">The sequence shown here is derived from an EMBL/GenBank/DDBJ whole genome shotgun (WGS) entry which is preliminary data.</text>
</comment>
<dbReference type="RefSeq" id="WP_004414292.1">
    <property type="nucleotide sequence ID" value="NZ_ACZV01000005.1"/>
</dbReference>
<dbReference type="eggNOG" id="ENOG502ZD8W">
    <property type="taxonomic scope" value="Bacteria"/>
</dbReference>
<dbReference type="EMBL" id="ACZV01000005">
    <property type="protein sequence ID" value="EEX92538.1"/>
    <property type="molecule type" value="Genomic_DNA"/>
</dbReference>
<dbReference type="EMBL" id="AFWH01000039">
    <property type="protein sequence ID" value="EGU48533.1"/>
    <property type="molecule type" value="Genomic_DNA"/>
</dbReference>
<reference evidence="2" key="2">
    <citation type="submission" date="2011-08" db="EMBL/GenBank/DDBJ databases">
        <authorList>
            <person name="Hoffman M."/>
            <person name="Strain E.A."/>
            <person name="Brown E."/>
            <person name="Allard M.W."/>
        </authorList>
    </citation>
    <scope>NUCLEOTIDE SEQUENCE</scope>
    <source>
        <strain evidence="2">CIP 102891</strain>
    </source>
</reference>
<evidence type="ECO:0000313" key="1">
    <source>
        <dbReference type="EMBL" id="EEX92538.1"/>
    </source>
</evidence>
<evidence type="ECO:0000313" key="4">
    <source>
        <dbReference type="Proteomes" id="UP000003515"/>
    </source>
</evidence>
<dbReference type="AlphaFoldDB" id="C9QI99"/>
<dbReference type="Proteomes" id="UP000002817">
    <property type="component" value="Unassembled WGS sequence"/>
</dbReference>
<dbReference type="OrthoDB" id="5892215at2"/>
<dbReference type="PATRIC" id="fig|675816.5.peg.2901"/>
<dbReference type="Proteomes" id="UP000003515">
    <property type="component" value="Unassembled WGS sequence"/>
</dbReference>
<keyword evidence="4" id="KW-1185">Reference proteome</keyword>
<accession>C9QI99</accession>
<gene>
    <name evidence="1" type="ORF">VIA_003183</name>
    <name evidence="2" type="ORF">VIOR3934_12355</name>
</gene>
<organism evidence="2 3">
    <name type="scientific">Vibrio orientalis CIP 102891 = ATCC 33934</name>
    <dbReference type="NCBI Taxonomy" id="675816"/>
    <lineage>
        <taxon>Bacteria</taxon>
        <taxon>Pseudomonadati</taxon>
        <taxon>Pseudomonadota</taxon>
        <taxon>Gammaproteobacteria</taxon>
        <taxon>Vibrionales</taxon>
        <taxon>Vibrionaceae</taxon>
        <taxon>Vibrio</taxon>
        <taxon>Vibrio oreintalis group</taxon>
    </lineage>
</organism>
<name>C9QI99_VIBOR</name>